<evidence type="ECO:0000313" key="2">
    <source>
        <dbReference type="EMBL" id="KAJ5593688.1"/>
    </source>
</evidence>
<evidence type="ECO:0000256" key="1">
    <source>
        <dbReference type="SAM" id="MobiDB-lite"/>
    </source>
</evidence>
<dbReference type="GeneID" id="81591888"/>
<reference evidence="2" key="2">
    <citation type="submission" date="2023-01" db="EMBL/GenBank/DDBJ databases">
        <authorList>
            <person name="Petersen C."/>
        </authorList>
    </citation>
    <scope>NUCLEOTIDE SEQUENCE</scope>
    <source>
        <strain evidence="2">IBT 12815</strain>
    </source>
</reference>
<dbReference type="Proteomes" id="UP001213799">
    <property type="component" value="Unassembled WGS sequence"/>
</dbReference>
<proteinExistence type="predicted"/>
<dbReference type="EMBL" id="JAQJAE010000005">
    <property type="protein sequence ID" value="KAJ5593688.1"/>
    <property type="molecule type" value="Genomic_DNA"/>
</dbReference>
<name>A0AAD6DUY1_9EURO</name>
<dbReference type="AlphaFoldDB" id="A0AAD6DUY1"/>
<keyword evidence="3" id="KW-1185">Reference proteome</keyword>
<accession>A0AAD6DUY1</accession>
<comment type="caution">
    <text evidence="2">The sequence shown here is derived from an EMBL/GenBank/DDBJ whole genome shotgun (WGS) entry which is preliminary data.</text>
</comment>
<protein>
    <submittedName>
        <fullName evidence="2">Uncharacterized protein</fullName>
    </submittedName>
</protein>
<evidence type="ECO:0000313" key="3">
    <source>
        <dbReference type="Proteomes" id="UP001213799"/>
    </source>
</evidence>
<sequence length="442" mass="49952">MSRPFPFLQPFTLSSSQPRDNPVFMEPERCTAASSASDTPPSEKAHVVPKSLIPAGPTKATNFQPVKLNGKNWAKLDDHETQLAAYLGFQNTSDLREFAISLPTLLAEKYFAPAAHKMTKHGAFKSISNLGSRKFLDLAVKRSSKLPNHPETENCGLDFVEDGIERQAIQGYKRCRESIERAEFLKRYASNKLGFALSFPETTDNFPCPELGSITDTGESELESYNRCWESLRYLGSGFHKGNLKHRFANMKRPHAPSWMQMVTQTVTLTVLPDPYSVRKSSEGDQSPPIELEVHWVHNEKVAMYHETALAIEQAGSRQVVVPDSQFTFPWDPPIFVNAQQFRENIRRYLNCEALGLNLQSISVYCYDGDEDHWTSLKAFFDNPLHSEFVLSVRLERFDIDDPALSLYEDGNISIDPLLYLATPNSQIIVAKETPDERQGKD</sequence>
<reference evidence="2" key="1">
    <citation type="journal article" date="2023" name="IMA Fungus">
        <title>Comparative genomic study of the Penicillium genus elucidates a diverse pangenome and 15 lateral gene transfer events.</title>
        <authorList>
            <person name="Petersen C."/>
            <person name="Sorensen T."/>
            <person name="Nielsen M.R."/>
            <person name="Sondergaard T.E."/>
            <person name="Sorensen J.L."/>
            <person name="Fitzpatrick D.A."/>
            <person name="Frisvad J.C."/>
            <person name="Nielsen K.L."/>
        </authorList>
    </citation>
    <scope>NUCLEOTIDE SEQUENCE</scope>
    <source>
        <strain evidence="2">IBT 12815</strain>
    </source>
</reference>
<dbReference type="RefSeq" id="XP_056750314.1">
    <property type="nucleotide sequence ID" value="XM_056901646.1"/>
</dbReference>
<gene>
    <name evidence="2" type="ORF">N7537_010592</name>
</gene>
<feature type="region of interest" description="Disordered" evidence="1">
    <location>
        <begin position="1"/>
        <end position="24"/>
    </location>
</feature>
<organism evidence="2 3">
    <name type="scientific">Penicillium hordei</name>
    <dbReference type="NCBI Taxonomy" id="40994"/>
    <lineage>
        <taxon>Eukaryota</taxon>
        <taxon>Fungi</taxon>
        <taxon>Dikarya</taxon>
        <taxon>Ascomycota</taxon>
        <taxon>Pezizomycotina</taxon>
        <taxon>Eurotiomycetes</taxon>
        <taxon>Eurotiomycetidae</taxon>
        <taxon>Eurotiales</taxon>
        <taxon>Aspergillaceae</taxon>
        <taxon>Penicillium</taxon>
    </lineage>
</organism>